<dbReference type="PROSITE" id="PS51186">
    <property type="entry name" value="GNAT"/>
    <property type="match status" value="1"/>
</dbReference>
<reference evidence="2" key="1">
    <citation type="submission" date="2020-10" db="EMBL/GenBank/DDBJ databases">
        <title>Connecting structure to function with the recovery of over 1000 high-quality activated sludge metagenome-assembled genomes encoding full-length rRNA genes using long-read sequencing.</title>
        <authorList>
            <person name="Singleton C.M."/>
            <person name="Petriglieri F."/>
            <person name="Kristensen J.M."/>
            <person name="Kirkegaard R.H."/>
            <person name="Michaelsen T.Y."/>
            <person name="Andersen M.H."/>
            <person name="Karst S.M."/>
            <person name="Dueholm M.S."/>
            <person name="Nielsen P.H."/>
            <person name="Albertsen M."/>
        </authorList>
    </citation>
    <scope>NUCLEOTIDE SEQUENCE</scope>
    <source>
        <strain evidence="2">Bjer_18-Q3-R1-45_BAT3C.347</strain>
    </source>
</reference>
<comment type="caution">
    <text evidence="2">The sequence shown here is derived from an EMBL/GenBank/DDBJ whole genome shotgun (WGS) entry which is preliminary data.</text>
</comment>
<dbReference type="InterPro" id="IPR016181">
    <property type="entry name" value="Acyl_CoA_acyltransferase"/>
</dbReference>
<dbReference type="AlphaFoldDB" id="A0A9D7HST4"/>
<dbReference type="CDD" id="cd04301">
    <property type="entry name" value="NAT_SF"/>
    <property type="match status" value="1"/>
</dbReference>
<gene>
    <name evidence="2" type="ORF">IPH26_19135</name>
</gene>
<dbReference type="GO" id="GO:0016747">
    <property type="term" value="F:acyltransferase activity, transferring groups other than amino-acyl groups"/>
    <property type="evidence" value="ECO:0007669"/>
    <property type="project" value="InterPro"/>
</dbReference>
<protein>
    <submittedName>
        <fullName evidence="2">GNAT family N-acetyltransferase</fullName>
    </submittedName>
</protein>
<accession>A0A9D7HST4</accession>
<organism evidence="2 3">
    <name type="scientific">Candidatus Methylophosphatis roskildensis</name>
    <dbReference type="NCBI Taxonomy" id="2899263"/>
    <lineage>
        <taxon>Bacteria</taxon>
        <taxon>Pseudomonadati</taxon>
        <taxon>Pseudomonadota</taxon>
        <taxon>Betaproteobacteria</taxon>
        <taxon>Nitrosomonadales</taxon>
        <taxon>Sterolibacteriaceae</taxon>
        <taxon>Candidatus Methylophosphatis</taxon>
    </lineage>
</organism>
<dbReference type="SUPFAM" id="SSF55729">
    <property type="entry name" value="Acyl-CoA N-acyltransferases (Nat)"/>
    <property type="match status" value="1"/>
</dbReference>
<dbReference type="EMBL" id="JADJEV010000005">
    <property type="protein sequence ID" value="MBK6974951.1"/>
    <property type="molecule type" value="Genomic_DNA"/>
</dbReference>
<dbReference type="Pfam" id="PF00583">
    <property type="entry name" value="Acetyltransf_1"/>
    <property type="match status" value="1"/>
</dbReference>
<dbReference type="Gene3D" id="3.40.630.30">
    <property type="match status" value="1"/>
</dbReference>
<feature type="domain" description="N-acetyltransferase" evidence="1">
    <location>
        <begin position="1"/>
        <end position="146"/>
    </location>
</feature>
<evidence type="ECO:0000259" key="1">
    <source>
        <dbReference type="PROSITE" id="PS51186"/>
    </source>
</evidence>
<dbReference type="Proteomes" id="UP000807785">
    <property type="component" value="Unassembled WGS sequence"/>
</dbReference>
<evidence type="ECO:0000313" key="3">
    <source>
        <dbReference type="Proteomes" id="UP000807785"/>
    </source>
</evidence>
<proteinExistence type="predicted"/>
<name>A0A9D7HST4_9PROT</name>
<sequence>MEFIEVTDNAGCIVGMQWLSRAEPVHRQLRDRLPGEYVERLAQLFAGGARMTLAVDGDAVCAVALWRVIENTAEGRRFYIDDLVSDASRGSHGFGGALLTALESRARELGCDVVALDSGTQRSRAHAFYFRAGYSIPAFSFRKTMK</sequence>
<dbReference type="InterPro" id="IPR000182">
    <property type="entry name" value="GNAT_dom"/>
</dbReference>
<evidence type="ECO:0000313" key="2">
    <source>
        <dbReference type="EMBL" id="MBK6974951.1"/>
    </source>
</evidence>